<gene>
    <name evidence="3" type="ORF">M406DRAFT_327392</name>
</gene>
<feature type="chain" id="PRO_5040131061" evidence="2">
    <location>
        <begin position="23"/>
        <end position="111"/>
    </location>
</feature>
<dbReference type="RefSeq" id="XP_040779945.1">
    <property type="nucleotide sequence ID" value="XM_040920199.1"/>
</dbReference>
<keyword evidence="2" id="KW-0732">Signal</keyword>
<comment type="caution">
    <text evidence="3">The sequence shown here is derived from an EMBL/GenBank/DDBJ whole genome shotgun (WGS) entry which is preliminary data.</text>
</comment>
<feature type="signal peptide" evidence="2">
    <location>
        <begin position="1"/>
        <end position="22"/>
    </location>
</feature>
<proteinExistence type="predicted"/>
<dbReference type="Proteomes" id="UP000803844">
    <property type="component" value="Unassembled WGS sequence"/>
</dbReference>
<feature type="region of interest" description="Disordered" evidence="1">
    <location>
        <begin position="17"/>
        <end position="41"/>
    </location>
</feature>
<accession>A0A9P4Y8M4</accession>
<evidence type="ECO:0000256" key="2">
    <source>
        <dbReference type="SAM" id="SignalP"/>
    </source>
</evidence>
<protein>
    <submittedName>
        <fullName evidence="3">Uncharacterized protein</fullName>
    </submittedName>
</protein>
<organism evidence="3 4">
    <name type="scientific">Cryphonectria parasitica (strain ATCC 38755 / EP155)</name>
    <dbReference type="NCBI Taxonomy" id="660469"/>
    <lineage>
        <taxon>Eukaryota</taxon>
        <taxon>Fungi</taxon>
        <taxon>Dikarya</taxon>
        <taxon>Ascomycota</taxon>
        <taxon>Pezizomycotina</taxon>
        <taxon>Sordariomycetes</taxon>
        <taxon>Sordariomycetidae</taxon>
        <taxon>Diaporthales</taxon>
        <taxon>Cryphonectriaceae</taxon>
        <taxon>Cryphonectria-Endothia species complex</taxon>
        <taxon>Cryphonectria</taxon>
    </lineage>
</organism>
<reference evidence="3" key="1">
    <citation type="journal article" date="2020" name="Phytopathology">
        <title>Genome sequence of the chestnut blight fungus Cryphonectria parasitica EP155: A fundamental resource for an archetypical invasive plant pathogen.</title>
        <authorList>
            <person name="Crouch J.A."/>
            <person name="Dawe A."/>
            <person name="Aerts A."/>
            <person name="Barry K."/>
            <person name="Churchill A.C.L."/>
            <person name="Grimwood J."/>
            <person name="Hillman B."/>
            <person name="Milgroom M.G."/>
            <person name="Pangilinan J."/>
            <person name="Smith M."/>
            <person name="Salamov A."/>
            <person name="Schmutz J."/>
            <person name="Yadav J."/>
            <person name="Grigoriev I.V."/>
            <person name="Nuss D."/>
        </authorList>
    </citation>
    <scope>NUCLEOTIDE SEQUENCE</scope>
    <source>
        <strain evidence="3">EP155</strain>
    </source>
</reference>
<evidence type="ECO:0000313" key="4">
    <source>
        <dbReference type="Proteomes" id="UP000803844"/>
    </source>
</evidence>
<dbReference type="AlphaFoldDB" id="A0A9P4Y8M4"/>
<evidence type="ECO:0000256" key="1">
    <source>
        <dbReference type="SAM" id="MobiDB-lite"/>
    </source>
</evidence>
<name>A0A9P4Y8M4_CRYP1</name>
<evidence type="ECO:0000313" key="3">
    <source>
        <dbReference type="EMBL" id="KAF3768984.1"/>
    </source>
</evidence>
<keyword evidence="4" id="KW-1185">Reference proteome</keyword>
<dbReference type="EMBL" id="MU032345">
    <property type="protein sequence ID" value="KAF3768984.1"/>
    <property type="molecule type" value="Genomic_DNA"/>
</dbReference>
<dbReference type="GeneID" id="63837328"/>
<sequence length="111" mass="12525">MQPSCALLLGLVASCSPPWTDTRMPQPPGTAKEKRDDEDNDSTMHYARHASCKYERLIPPLKESAQISHHLQQQPQNCRRLSKDKFLGKPELRCDVLKLLRDIEPHGVAGP</sequence>